<dbReference type="KEGG" id="sacz:AOT14_22930"/>
<dbReference type="AlphaFoldDB" id="A0A0S1B0S0"/>
<dbReference type="Proteomes" id="UP000061010">
    <property type="component" value="Chromosome"/>
</dbReference>
<keyword evidence="9" id="KW-1185">Reference proteome</keyword>
<dbReference type="GO" id="GO:0022857">
    <property type="term" value="F:transmembrane transporter activity"/>
    <property type="evidence" value="ECO:0007669"/>
    <property type="project" value="InterPro"/>
</dbReference>
<name>A0A0S1B0S0_9GAMM</name>
<proteinExistence type="inferred from homology"/>
<dbReference type="InterPro" id="IPR006143">
    <property type="entry name" value="RND_pump_MFP"/>
</dbReference>
<dbReference type="Gene3D" id="2.40.30.170">
    <property type="match status" value="1"/>
</dbReference>
<dbReference type="PANTHER" id="PTHR30158:SF3">
    <property type="entry name" value="MULTIDRUG EFFLUX PUMP SUBUNIT ACRA-RELATED"/>
    <property type="match status" value="1"/>
</dbReference>
<evidence type="ECO:0000256" key="3">
    <source>
        <dbReference type="SAM" id="MobiDB-lite"/>
    </source>
</evidence>
<dbReference type="PROSITE" id="PS51257">
    <property type="entry name" value="PROKAR_LIPOPROTEIN"/>
    <property type="match status" value="1"/>
</dbReference>
<dbReference type="Gene3D" id="2.40.420.20">
    <property type="match status" value="1"/>
</dbReference>
<dbReference type="EMBL" id="CP012900">
    <property type="protein sequence ID" value="ALJ28663.1"/>
    <property type="molecule type" value="Genomic_DNA"/>
</dbReference>
<protein>
    <submittedName>
        <fullName evidence="8">RND family acriflavine resistance protein A</fullName>
    </submittedName>
</protein>
<sequence>MTSPLRILALTGALALGLTACKKPQEQAAPPPPDVGVIEAKAQTLPLQRELVGRLSPFRSADVRARVSGVLLKRAYEEGSVVKEGQLLFQIDPAPLRASLASAEAALAAARASHANARTTAERARSLAPQSYVSKSDLDNAEAAERTTAASVQQAQAAVATARINLGYANVTSPIAGVAGKQQVTEGALVGQGEATLLTTVDQVDPLYVNFSMTADELSALRAAQDKGAVALAGDGRTTVQVNLPDGTPYTHQGTLDFSATTVDPATGAVSLRAQLPNPERTLLPGSFVSFKANLGERKNAFLIPQQAVLRDTRGGYVLVVGSDGNVVRKDVVLDGQQNGSWLVSSGLAGGDKVIVSGVQKVKEGAPAKPSPWQPAAAQPAAKPAAAPAPAK</sequence>
<evidence type="ECO:0000256" key="2">
    <source>
        <dbReference type="ARBA" id="ARBA00009477"/>
    </source>
</evidence>
<dbReference type="InterPro" id="IPR058626">
    <property type="entry name" value="MdtA-like_b-barrel"/>
</dbReference>
<dbReference type="PATRIC" id="fig|128780.6.peg.2308"/>
<dbReference type="SUPFAM" id="SSF111369">
    <property type="entry name" value="HlyD-like secretion proteins"/>
    <property type="match status" value="1"/>
</dbReference>
<evidence type="ECO:0000259" key="7">
    <source>
        <dbReference type="Pfam" id="PF25967"/>
    </source>
</evidence>
<evidence type="ECO:0000259" key="5">
    <source>
        <dbReference type="Pfam" id="PF25917"/>
    </source>
</evidence>
<dbReference type="FunFam" id="2.40.420.20:FF:000001">
    <property type="entry name" value="Efflux RND transporter periplasmic adaptor subunit"/>
    <property type="match status" value="1"/>
</dbReference>
<evidence type="ECO:0000259" key="4">
    <source>
        <dbReference type="Pfam" id="PF25876"/>
    </source>
</evidence>
<feature type="domain" description="Multidrug resistance protein MdtA-like barrel-sandwich hybrid" evidence="5">
    <location>
        <begin position="59"/>
        <end position="201"/>
    </location>
</feature>
<dbReference type="PANTHER" id="PTHR30158">
    <property type="entry name" value="ACRA/E-RELATED COMPONENT OF DRUG EFFLUX TRANSPORTER"/>
    <property type="match status" value="1"/>
</dbReference>
<dbReference type="GO" id="GO:0046677">
    <property type="term" value="P:response to antibiotic"/>
    <property type="evidence" value="ECO:0007669"/>
    <property type="project" value="TreeGrafter"/>
</dbReference>
<dbReference type="Pfam" id="PF25876">
    <property type="entry name" value="HH_MFP_RND"/>
    <property type="match status" value="1"/>
</dbReference>
<dbReference type="Gene3D" id="2.40.50.100">
    <property type="match status" value="1"/>
</dbReference>
<feature type="domain" description="Multidrug resistance protein MdtA-like beta-barrel" evidence="6">
    <location>
        <begin position="206"/>
        <end position="293"/>
    </location>
</feature>
<dbReference type="InterPro" id="IPR058627">
    <property type="entry name" value="MdtA-like_C"/>
</dbReference>
<feature type="region of interest" description="Disordered" evidence="3">
    <location>
        <begin position="364"/>
        <end position="392"/>
    </location>
</feature>
<dbReference type="Gene3D" id="1.10.287.470">
    <property type="entry name" value="Helix hairpin bin"/>
    <property type="match status" value="1"/>
</dbReference>
<dbReference type="OrthoDB" id="9816569at2"/>
<dbReference type="GO" id="GO:0005886">
    <property type="term" value="C:plasma membrane"/>
    <property type="evidence" value="ECO:0007669"/>
    <property type="project" value="UniProtKB-SubCell"/>
</dbReference>
<reference evidence="8 9" key="1">
    <citation type="journal article" date="2015" name="Genome Announc.">
        <title>Complete Genome Sequencing of Stenotrophomonas acidaminiphila ZAC14D2_NAIMI4_2, a Multidrug-Resistant Strain Isolated from Sediments of a Polluted River in Mexico, Uncovers New Antibiotic Resistance Genes and a Novel Class-II Lasso Peptide Biosynthesis Gene Cluster.</title>
        <authorList>
            <person name="Vinuesa P."/>
            <person name="Ochoa-Sanchez L.E."/>
        </authorList>
    </citation>
    <scope>NUCLEOTIDE SEQUENCE [LARGE SCALE GENOMIC DNA]</scope>
    <source>
        <strain evidence="8 9">ZAC14D2_NAIMI4_2</strain>
    </source>
</reference>
<evidence type="ECO:0000256" key="1">
    <source>
        <dbReference type="ARBA" id="ARBA00004519"/>
    </source>
</evidence>
<feature type="domain" description="Multidrug resistance protein MdtA-like C-terminal permuted SH3" evidence="7">
    <location>
        <begin position="300"/>
        <end position="361"/>
    </location>
</feature>
<feature type="compositionally biased region" description="Low complexity" evidence="3">
    <location>
        <begin position="374"/>
        <end position="392"/>
    </location>
</feature>
<comment type="similarity">
    <text evidence="2">Belongs to the membrane fusion protein (MFP) (TC 8.A.1) family.</text>
</comment>
<dbReference type="Pfam" id="PF25944">
    <property type="entry name" value="Beta-barrel_RND"/>
    <property type="match status" value="1"/>
</dbReference>
<accession>A0A0S1B0S0</accession>
<dbReference type="NCBIfam" id="TIGR01730">
    <property type="entry name" value="RND_mfp"/>
    <property type="match status" value="1"/>
</dbReference>
<gene>
    <name evidence="8" type="primary">smeG</name>
    <name evidence="8" type="ORF">AOT14_22930</name>
</gene>
<evidence type="ECO:0000313" key="8">
    <source>
        <dbReference type="EMBL" id="ALJ28663.1"/>
    </source>
</evidence>
<comment type="subcellular location">
    <subcellularLocation>
        <location evidence="1">Cell inner membrane</location>
        <topology evidence="1">Lipid-anchor</topology>
    </subcellularLocation>
</comment>
<dbReference type="Pfam" id="PF25967">
    <property type="entry name" value="RND-MFP_C"/>
    <property type="match status" value="1"/>
</dbReference>
<dbReference type="InterPro" id="IPR058624">
    <property type="entry name" value="MdtA-like_HH"/>
</dbReference>
<dbReference type="InterPro" id="IPR058625">
    <property type="entry name" value="MdtA-like_BSH"/>
</dbReference>
<evidence type="ECO:0000313" key="9">
    <source>
        <dbReference type="Proteomes" id="UP000061010"/>
    </source>
</evidence>
<organism evidence="8 9">
    <name type="scientific">Stenotrophomonas acidaminiphila</name>
    <dbReference type="NCBI Taxonomy" id="128780"/>
    <lineage>
        <taxon>Bacteria</taxon>
        <taxon>Pseudomonadati</taxon>
        <taxon>Pseudomonadota</taxon>
        <taxon>Gammaproteobacteria</taxon>
        <taxon>Lysobacterales</taxon>
        <taxon>Lysobacteraceae</taxon>
        <taxon>Stenotrophomonas</taxon>
    </lineage>
</organism>
<feature type="domain" description="Multidrug resistance protein MdtA-like alpha-helical hairpin" evidence="4">
    <location>
        <begin position="100"/>
        <end position="169"/>
    </location>
</feature>
<evidence type="ECO:0000259" key="6">
    <source>
        <dbReference type="Pfam" id="PF25944"/>
    </source>
</evidence>
<dbReference type="Pfam" id="PF25917">
    <property type="entry name" value="BSH_RND"/>
    <property type="match status" value="1"/>
</dbReference>